<dbReference type="Proteomes" id="UP001175353">
    <property type="component" value="Unassembled WGS sequence"/>
</dbReference>
<feature type="non-terminal residue" evidence="2">
    <location>
        <position position="58"/>
    </location>
</feature>
<reference evidence="2" key="1">
    <citation type="submission" date="2023-06" db="EMBL/GenBank/DDBJ databases">
        <title>Black Yeasts Isolated from many extreme environments.</title>
        <authorList>
            <person name="Coleine C."/>
            <person name="Stajich J.E."/>
            <person name="Selbmann L."/>
        </authorList>
    </citation>
    <scope>NUCLEOTIDE SEQUENCE</scope>
    <source>
        <strain evidence="2">CCFEE 5200</strain>
    </source>
</reference>
<name>A0AAN6HF01_9PEZI</name>
<keyword evidence="3" id="KW-1185">Reference proteome</keyword>
<feature type="region of interest" description="Disordered" evidence="1">
    <location>
        <begin position="1"/>
        <end position="21"/>
    </location>
</feature>
<comment type="caution">
    <text evidence="2">The sequence shown here is derived from an EMBL/GenBank/DDBJ whole genome shotgun (WGS) entry which is preliminary data.</text>
</comment>
<protein>
    <submittedName>
        <fullName evidence="2">Uncharacterized protein</fullName>
    </submittedName>
</protein>
<evidence type="ECO:0000313" key="3">
    <source>
        <dbReference type="Proteomes" id="UP001175353"/>
    </source>
</evidence>
<sequence>EPSIRSGRTSSTAVISRDLPMSGCCKPASGRRSIFVLARARVSMIPYHTPSARSRSGN</sequence>
<gene>
    <name evidence="2" type="ORF">LTR91_018470</name>
</gene>
<feature type="compositionally biased region" description="Polar residues" evidence="1">
    <location>
        <begin position="1"/>
        <end position="14"/>
    </location>
</feature>
<evidence type="ECO:0000313" key="2">
    <source>
        <dbReference type="EMBL" id="KAK0964505.1"/>
    </source>
</evidence>
<dbReference type="AlphaFoldDB" id="A0AAN6HF01"/>
<proteinExistence type="predicted"/>
<organism evidence="2 3">
    <name type="scientific">Friedmanniomyces endolithicus</name>
    <dbReference type="NCBI Taxonomy" id="329885"/>
    <lineage>
        <taxon>Eukaryota</taxon>
        <taxon>Fungi</taxon>
        <taxon>Dikarya</taxon>
        <taxon>Ascomycota</taxon>
        <taxon>Pezizomycotina</taxon>
        <taxon>Dothideomycetes</taxon>
        <taxon>Dothideomycetidae</taxon>
        <taxon>Mycosphaerellales</taxon>
        <taxon>Teratosphaeriaceae</taxon>
        <taxon>Friedmanniomyces</taxon>
    </lineage>
</organism>
<accession>A0AAN6HF01</accession>
<dbReference type="EMBL" id="JAUJLE010000259">
    <property type="protein sequence ID" value="KAK0964505.1"/>
    <property type="molecule type" value="Genomic_DNA"/>
</dbReference>
<evidence type="ECO:0000256" key="1">
    <source>
        <dbReference type="SAM" id="MobiDB-lite"/>
    </source>
</evidence>
<feature type="non-terminal residue" evidence="2">
    <location>
        <position position="1"/>
    </location>
</feature>